<evidence type="ECO:0000256" key="1">
    <source>
        <dbReference type="ARBA" id="ARBA00004651"/>
    </source>
</evidence>
<dbReference type="PROSITE" id="PS50850">
    <property type="entry name" value="MFS"/>
    <property type="match status" value="1"/>
</dbReference>
<evidence type="ECO:0000256" key="2">
    <source>
        <dbReference type="ARBA" id="ARBA00022448"/>
    </source>
</evidence>
<comment type="caution">
    <text evidence="9">The sequence shown here is derived from an EMBL/GenBank/DDBJ whole genome shotgun (WGS) entry which is preliminary data.</text>
</comment>
<dbReference type="PANTHER" id="PTHR43124:SF3">
    <property type="entry name" value="CHLORAMPHENICOL EFFLUX PUMP RV0191"/>
    <property type="match status" value="1"/>
</dbReference>
<proteinExistence type="predicted"/>
<gene>
    <name evidence="9" type="ORF">Q4T40_05360</name>
</gene>
<feature type="transmembrane region" description="Helical" evidence="7">
    <location>
        <begin position="310"/>
        <end position="332"/>
    </location>
</feature>
<evidence type="ECO:0000259" key="8">
    <source>
        <dbReference type="PROSITE" id="PS50850"/>
    </source>
</evidence>
<evidence type="ECO:0000313" key="9">
    <source>
        <dbReference type="EMBL" id="MDT8900668.1"/>
    </source>
</evidence>
<keyword evidence="2" id="KW-0813">Transport</keyword>
<dbReference type="SUPFAM" id="SSF103473">
    <property type="entry name" value="MFS general substrate transporter"/>
    <property type="match status" value="1"/>
</dbReference>
<keyword evidence="4 7" id="KW-0812">Transmembrane</keyword>
<keyword evidence="6 7" id="KW-0472">Membrane</keyword>
<keyword evidence="5 7" id="KW-1133">Transmembrane helix</keyword>
<dbReference type="Proteomes" id="UP001254848">
    <property type="component" value="Unassembled WGS sequence"/>
</dbReference>
<feature type="transmembrane region" description="Helical" evidence="7">
    <location>
        <begin position="253"/>
        <end position="274"/>
    </location>
</feature>
<feature type="transmembrane region" description="Helical" evidence="7">
    <location>
        <begin position="344"/>
        <end position="366"/>
    </location>
</feature>
<dbReference type="PANTHER" id="PTHR43124">
    <property type="entry name" value="PURINE EFFLUX PUMP PBUE"/>
    <property type="match status" value="1"/>
</dbReference>
<feature type="transmembrane region" description="Helical" evidence="7">
    <location>
        <begin position="286"/>
        <end position="304"/>
    </location>
</feature>
<evidence type="ECO:0000256" key="4">
    <source>
        <dbReference type="ARBA" id="ARBA00022692"/>
    </source>
</evidence>
<evidence type="ECO:0000256" key="5">
    <source>
        <dbReference type="ARBA" id="ARBA00022989"/>
    </source>
</evidence>
<dbReference type="InterPro" id="IPR020846">
    <property type="entry name" value="MFS_dom"/>
</dbReference>
<feature type="transmembrane region" description="Helical" evidence="7">
    <location>
        <begin position="58"/>
        <end position="75"/>
    </location>
</feature>
<reference evidence="9 10" key="1">
    <citation type="submission" date="2023-07" db="EMBL/GenBank/DDBJ databases">
        <title>The novel representative of Negativicutes class, Anaeroselena agilis gen. nov. sp. nov.</title>
        <authorList>
            <person name="Prokofeva M.I."/>
            <person name="Elcheninov A.G."/>
            <person name="Klyukina A."/>
            <person name="Kublanov I.V."/>
            <person name="Frolov E.N."/>
            <person name="Podosokorskaya O.A."/>
        </authorList>
    </citation>
    <scope>NUCLEOTIDE SEQUENCE [LARGE SCALE GENOMIC DNA]</scope>
    <source>
        <strain evidence="9 10">4137-cl</strain>
    </source>
</reference>
<feature type="transmembrane region" description="Helical" evidence="7">
    <location>
        <begin position="177"/>
        <end position="200"/>
    </location>
</feature>
<dbReference type="InterPro" id="IPR011701">
    <property type="entry name" value="MFS"/>
</dbReference>
<dbReference type="Pfam" id="PF07690">
    <property type="entry name" value="MFS_1"/>
    <property type="match status" value="1"/>
</dbReference>
<dbReference type="InterPro" id="IPR050189">
    <property type="entry name" value="MFS_Efflux_Transporters"/>
</dbReference>
<feature type="transmembrane region" description="Helical" evidence="7">
    <location>
        <begin position="112"/>
        <end position="133"/>
    </location>
</feature>
<comment type="subcellular location">
    <subcellularLocation>
        <location evidence="1">Cell membrane</location>
        <topology evidence="1">Multi-pass membrane protein</topology>
    </subcellularLocation>
</comment>
<dbReference type="InterPro" id="IPR036259">
    <property type="entry name" value="MFS_trans_sf"/>
</dbReference>
<evidence type="ECO:0000256" key="6">
    <source>
        <dbReference type="ARBA" id="ARBA00023136"/>
    </source>
</evidence>
<sequence length="411" mass="42381">MSNLCGMNKCAGRRAGGNGLMLAALAAGWAVVYADRTALYPLLSVIAGDLALSSTEVGLLTSTYFLLYLVLQIPAGMAGDRWGLKKVLLATYALAGAGVLGLGLAGASYASLLFFVGLHGLGAGGYYPSAYGAMLQAVPPERRGVSAAVVGTGMAAGLLAGLAMSGPVYDWLGSWRAPFLLLSVPTFLMLGFFQAAVPAVRGTETASWREYRAILADRDLWLINIVTFTALYGFWVAVTWGPTFLKLERGFSLGQAGLYTGLVALTALPAGLMWGRLSDRFGRKPLALLVAPGAALTLMALSQVTSAPAIVAALLAFGLFSNSAFTPIMAAWTGDIVSSRYPGAMGAAVGVFNFVVMSAAIVAPTVSGYLRDVTGSLVPAMLAGSALVLAGSALIALLPGRLQGERKQAGP</sequence>
<feature type="transmembrane region" description="Helical" evidence="7">
    <location>
        <begin position="87"/>
        <end position="106"/>
    </location>
</feature>
<feature type="transmembrane region" description="Helical" evidence="7">
    <location>
        <begin position="221"/>
        <end position="241"/>
    </location>
</feature>
<accession>A0ABU3NV38</accession>
<dbReference type="RefSeq" id="WP_413779205.1">
    <property type="nucleotide sequence ID" value="NZ_JAUOZS010000001.1"/>
</dbReference>
<dbReference type="Gene3D" id="1.20.1250.20">
    <property type="entry name" value="MFS general substrate transporter like domains"/>
    <property type="match status" value="2"/>
</dbReference>
<feature type="transmembrane region" description="Helical" evidence="7">
    <location>
        <begin position="145"/>
        <end position="165"/>
    </location>
</feature>
<organism evidence="9 10">
    <name type="scientific">Anaeroselena agilis</name>
    <dbReference type="NCBI Taxonomy" id="3063788"/>
    <lineage>
        <taxon>Bacteria</taxon>
        <taxon>Bacillati</taxon>
        <taxon>Bacillota</taxon>
        <taxon>Negativicutes</taxon>
        <taxon>Acetonemataceae</taxon>
        <taxon>Anaeroselena</taxon>
    </lineage>
</organism>
<evidence type="ECO:0000256" key="3">
    <source>
        <dbReference type="ARBA" id="ARBA00022475"/>
    </source>
</evidence>
<name>A0ABU3NV38_9FIRM</name>
<evidence type="ECO:0000313" key="10">
    <source>
        <dbReference type="Proteomes" id="UP001254848"/>
    </source>
</evidence>
<protein>
    <submittedName>
        <fullName evidence="9">MFS transporter</fullName>
    </submittedName>
</protein>
<keyword evidence="3" id="KW-1003">Cell membrane</keyword>
<evidence type="ECO:0000256" key="7">
    <source>
        <dbReference type="SAM" id="Phobius"/>
    </source>
</evidence>
<keyword evidence="10" id="KW-1185">Reference proteome</keyword>
<feature type="transmembrane region" description="Helical" evidence="7">
    <location>
        <begin position="378"/>
        <end position="398"/>
    </location>
</feature>
<dbReference type="EMBL" id="JAUOZS010000001">
    <property type="protein sequence ID" value="MDT8900668.1"/>
    <property type="molecule type" value="Genomic_DNA"/>
</dbReference>
<feature type="domain" description="Major facilitator superfamily (MFS) profile" evidence="8">
    <location>
        <begin position="21"/>
        <end position="403"/>
    </location>
</feature>